<feature type="transmembrane region" description="Helical" evidence="1">
    <location>
        <begin position="103"/>
        <end position="125"/>
    </location>
</feature>
<evidence type="ECO:0000313" key="2">
    <source>
        <dbReference type="EMBL" id="WOO43380.1"/>
    </source>
</evidence>
<evidence type="ECO:0000256" key="1">
    <source>
        <dbReference type="SAM" id="Phobius"/>
    </source>
</evidence>
<keyword evidence="1" id="KW-0812">Transmembrane</keyword>
<keyword evidence="3" id="KW-1185">Reference proteome</keyword>
<keyword evidence="1" id="KW-1133">Transmembrane helix</keyword>
<keyword evidence="1" id="KW-0472">Membrane</keyword>
<feature type="transmembrane region" description="Helical" evidence="1">
    <location>
        <begin position="19"/>
        <end position="37"/>
    </location>
</feature>
<feature type="transmembrane region" description="Helical" evidence="1">
    <location>
        <begin position="70"/>
        <end position="91"/>
    </location>
</feature>
<dbReference type="EMBL" id="CP136920">
    <property type="protein sequence ID" value="WOO43380.1"/>
    <property type="molecule type" value="Genomic_DNA"/>
</dbReference>
<protein>
    <submittedName>
        <fullName evidence="2">Uncharacterized protein</fullName>
    </submittedName>
</protein>
<dbReference type="RefSeq" id="WP_317835930.1">
    <property type="nucleotide sequence ID" value="NZ_CP136920.1"/>
</dbReference>
<dbReference type="AlphaFoldDB" id="A0AAQ3QY19"/>
<dbReference type="KEGG" id="puo:RZN69_09795"/>
<gene>
    <name evidence="2" type="ORF">RZN69_09795</name>
</gene>
<dbReference type="Proteomes" id="UP001304300">
    <property type="component" value="Chromosome"/>
</dbReference>
<organism evidence="2 3">
    <name type="scientific">Rubellicoccus peritrichatus</name>
    <dbReference type="NCBI Taxonomy" id="3080537"/>
    <lineage>
        <taxon>Bacteria</taxon>
        <taxon>Pseudomonadati</taxon>
        <taxon>Verrucomicrobiota</taxon>
        <taxon>Opitutia</taxon>
        <taxon>Puniceicoccales</taxon>
        <taxon>Cerasicoccaceae</taxon>
        <taxon>Rubellicoccus</taxon>
    </lineage>
</organism>
<name>A0AAQ3QY19_9BACT</name>
<accession>A0AAQ3QY19</accession>
<reference evidence="2 3" key="1">
    <citation type="submission" date="2023-10" db="EMBL/GenBank/DDBJ databases">
        <title>Rubellicoccus peritrichatus gen. nov., sp. nov., isolated from an algae of coral reef tank.</title>
        <authorList>
            <person name="Luo J."/>
        </authorList>
    </citation>
    <scope>NUCLEOTIDE SEQUENCE [LARGE SCALE GENOMIC DNA]</scope>
    <source>
        <strain evidence="2 3">CR14</strain>
    </source>
</reference>
<feature type="transmembrane region" description="Helical" evidence="1">
    <location>
        <begin position="43"/>
        <end position="61"/>
    </location>
</feature>
<evidence type="ECO:0000313" key="3">
    <source>
        <dbReference type="Proteomes" id="UP001304300"/>
    </source>
</evidence>
<proteinExistence type="predicted"/>
<sequence>MANQNAGIEKSKLPKHLKIVSWAFIFLGFLALIETIYSLLNSPVFYINFFIVFIFVGFALIKKKELWRKFAISCSAVVLIFMIGNVLIVLSGKKTLSDLSAEIQITFWIQAILGIGASAYALWALQSKEVRKAFES</sequence>